<evidence type="ECO:0000256" key="4">
    <source>
        <dbReference type="ARBA" id="ARBA00023163"/>
    </source>
</evidence>
<dbReference type="PANTHER" id="PTHR30346">
    <property type="entry name" value="TRANSCRIPTIONAL DUAL REGULATOR HCAR-RELATED"/>
    <property type="match status" value="1"/>
</dbReference>
<reference evidence="6 7" key="1">
    <citation type="submission" date="2016-10" db="EMBL/GenBank/DDBJ databases">
        <authorList>
            <person name="de Groot N.N."/>
        </authorList>
    </citation>
    <scope>NUCLEOTIDE SEQUENCE [LARGE SCALE GENOMIC DNA]</scope>
    <source>
        <strain evidence="6 7">DSM 44149</strain>
    </source>
</reference>
<dbReference type="EMBL" id="LT629701">
    <property type="protein sequence ID" value="SDM43591.1"/>
    <property type="molecule type" value="Genomic_DNA"/>
</dbReference>
<dbReference type="InterPro" id="IPR036388">
    <property type="entry name" value="WH-like_DNA-bd_sf"/>
</dbReference>
<dbReference type="eggNOG" id="COG0583">
    <property type="taxonomic scope" value="Bacteria"/>
</dbReference>
<gene>
    <name evidence="6" type="ORF">SAMN04489726_1607</name>
</gene>
<dbReference type="Proteomes" id="UP000183376">
    <property type="component" value="Chromosome I"/>
</dbReference>
<accession>A0A1G9T7C9</accession>
<dbReference type="SUPFAM" id="SSF46785">
    <property type="entry name" value="Winged helix' DNA-binding domain"/>
    <property type="match status" value="1"/>
</dbReference>
<name>A0A1G9T7C9_ALLAB</name>
<dbReference type="AlphaFoldDB" id="A0A1G9T7C9"/>
<evidence type="ECO:0000256" key="3">
    <source>
        <dbReference type="ARBA" id="ARBA00023125"/>
    </source>
</evidence>
<dbReference type="InterPro" id="IPR005119">
    <property type="entry name" value="LysR_subst-bd"/>
</dbReference>
<dbReference type="GO" id="GO:0003700">
    <property type="term" value="F:DNA-binding transcription factor activity"/>
    <property type="evidence" value="ECO:0007669"/>
    <property type="project" value="InterPro"/>
</dbReference>
<dbReference type="CDD" id="cd08414">
    <property type="entry name" value="PBP2_LTTR_aromatics_like"/>
    <property type="match status" value="1"/>
</dbReference>
<protein>
    <submittedName>
        <fullName evidence="6">DNA-binding transcriptional regulator, LysR family</fullName>
    </submittedName>
</protein>
<dbReference type="Gene3D" id="3.40.190.10">
    <property type="entry name" value="Periplasmic binding protein-like II"/>
    <property type="match status" value="2"/>
</dbReference>
<sequence>MDLVRHLRYFLAVAEELHFGRAARRLHMSQPPLSQRIQRLEHELGVRLFDRAARQVRLTDAGAALLVEAREVLGRVDHLHTVADRLRRGEAGVLRGGMLPDLPGDVVAGLVSEFRERCPDVRLTLRELTSAEQLRALADRTVDVGVLRHPFDAPWLDQGEVLSQPLGVLCPPGWPPGPLRLADLAGQELVIFPRATAPALHDELLSTCARHGFTPRVVHEAATPGFALGLVLAGGAVALHHLGSPPPHPDVRCLPVVGSPLALRTSPVWPRGKHTPAVAAFTAILTARLTPAEAEPRPPLHPRPTTEYLP</sequence>
<dbReference type="Gene3D" id="1.10.10.10">
    <property type="entry name" value="Winged helix-like DNA-binding domain superfamily/Winged helix DNA-binding domain"/>
    <property type="match status" value="1"/>
</dbReference>
<dbReference type="FunFam" id="1.10.10.10:FF:000001">
    <property type="entry name" value="LysR family transcriptional regulator"/>
    <property type="match status" value="1"/>
</dbReference>
<keyword evidence="2" id="KW-0805">Transcription regulation</keyword>
<dbReference type="PANTHER" id="PTHR30346:SF0">
    <property type="entry name" value="HCA OPERON TRANSCRIPTIONAL ACTIVATOR HCAR"/>
    <property type="match status" value="1"/>
</dbReference>
<dbReference type="InterPro" id="IPR036390">
    <property type="entry name" value="WH_DNA-bd_sf"/>
</dbReference>
<dbReference type="SUPFAM" id="SSF53850">
    <property type="entry name" value="Periplasmic binding protein-like II"/>
    <property type="match status" value="1"/>
</dbReference>
<evidence type="ECO:0000259" key="5">
    <source>
        <dbReference type="PROSITE" id="PS50931"/>
    </source>
</evidence>
<dbReference type="STRING" id="211114.SAMN04489726_1607"/>
<feature type="domain" description="HTH lysR-type" evidence="5">
    <location>
        <begin position="1"/>
        <end position="59"/>
    </location>
</feature>
<dbReference type="GO" id="GO:0003677">
    <property type="term" value="F:DNA binding"/>
    <property type="evidence" value="ECO:0007669"/>
    <property type="project" value="UniProtKB-KW"/>
</dbReference>
<dbReference type="Pfam" id="PF03466">
    <property type="entry name" value="LysR_substrate"/>
    <property type="match status" value="1"/>
</dbReference>
<dbReference type="PRINTS" id="PR00039">
    <property type="entry name" value="HTHLYSR"/>
</dbReference>
<dbReference type="Pfam" id="PF00126">
    <property type="entry name" value="HTH_1"/>
    <property type="match status" value="1"/>
</dbReference>
<evidence type="ECO:0000256" key="2">
    <source>
        <dbReference type="ARBA" id="ARBA00023015"/>
    </source>
</evidence>
<keyword evidence="3 6" id="KW-0238">DNA-binding</keyword>
<dbReference type="OrthoDB" id="3176554at2"/>
<comment type="similarity">
    <text evidence="1">Belongs to the LysR transcriptional regulatory family.</text>
</comment>
<evidence type="ECO:0000256" key="1">
    <source>
        <dbReference type="ARBA" id="ARBA00009437"/>
    </source>
</evidence>
<proteinExistence type="inferred from homology"/>
<evidence type="ECO:0000313" key="6">
    <source>
        <dbReference type="EMBL" id="SDM43591.1"/>
    </source>
</evidence>
<dbReference type="InterPro" id="IPR000847">
    <property type="entry name" value="LysR_HTH_N"/>
</dbReference>
<dbReference type="PROSITE" id="PS50931">
    <property type="entry name" value="HTH_LYSR"/>
    <property type="match status" value="1"/>
</dbReference>
<dbReference type="RefSeq" id="WP_043813819.1">
    <property type="nucleotide sequence ID" value="NZ_JOEF01000035.1"/>
</dbReference>
<organism evidence="6 7">
    <name type="scientific">Allokutzneria albata</name>
    <name type="common">Kibdelosporangium albatum</name>
    <dbReference type="NCBI Taxonomy" id="211114"/>
    <lineage>
        <taxon>Bacteria</taxon>
        <taxon>Bacillati</taxon>
        <taxon>Actinomycetota</taxon>
        <taxon>Actinomycetes</taxon>
        <taxon>Pseudonocardiales</taxon>
        <taxon>Pseudonocardiaceae</taxon>
        <taxon>Allokutzneria</taxon>
    </lineage>
</organism>
<evidence type="ECO:0000313" key="7">
    <source>
        <dbReference type="Proteomes" id="UP000183376"/>
    </source>
</evidence>
<keyword evidence="7" id="KW-1185">Reference proteome</keyword>
<dbReference type="GO" id="GO:0032993">
    <property type="term" value="C:protein-DNA complex"/>
    <property type="evidence" value="ECO:0007669"/>
    <property type="project" value="TreeGrafter"/>
</dbReference>
<keyword evidence="4" id="KW-0804">Transcription</keyword>